<organism evidence="4 5">
    <name type="scientific">Kineococcus radiotolerans</name>
    <dbReference type="NCBI Taxonomy" id="131568"/>
    <lineage>
        <taxon>Bacteria</taxon>
        <taxon>Bacillati</taxon>
        <taxon>Actinomycetota</taxon>
        <taxon>Actinomycetes</taxon>
        <taxon>Kineosporiales</taxon>
        <taxon>Kineosporiaceae</taxon>
        <taxon>Kineococcus</taxon>
    </lineage>
</organism>
<keyword evidence="2" id="KW-0812">Transmembrane</keyword>
<reference evidence="4 5" key="2">
    <citation type="submission" date="2020-08" db="EMBL/GenBank/DDBJ databases">
        <authorList>
            <person name="Partida-Martinez L."/>
            <person name="Huntemann M."/>
            <person name="Clum A."/>
            <person name="Wang J."/>
            <person name="Palaniappan K."/>
            <person name="Ritter S."/>
            <person name="Chen I.-M."/>
            <person name="Stamatis D."/>
            <person name="Reddy T."/>
            <person name="O'Malley R."/>
            <person name="Daum C."/>
            <person name="Shapiro N."/>
            <person name="Ivanova N."/>
            <person name="Kyrpides N."/>
            <person name="Woyke T."/>
        </authorList>
    </citation>
    <scope>NUCLEOTIDE SEQUENCE [LARGE SCALE GENOMIC DNA]</scope>
    <source>
        <strain evidence="4 5">AS2.23</strain>
    </source>
</reference>
<dbReference type="Pfam" id="PF14219">
    <property type="entry name" value="DUF4328"/>
    <property type="match status" value="1"/>
</dbReference>
<feature type="compositionally biased region" description="Gly residues" evidence="1">
    <location>
        <begin position="33"/>
        <end position="57"/>
    </location>
</feature>
<feature type="transmembrane region" description="Helical" evidence="2">
    <location>
        <begin position="185"/>
        <end position="205"/>
    </location>
</feature>
<evidence type="ECO:0000313" key="4">
    <source>
        <dbReference type="EMBL" id="MBB2901628.1"/>
    </source>
</evidence>
<name>A0A7W4TMF0_KINRA</name>
<feature type="transmembrane region" description="Helical" evidence="2">
    <location>
        <begin position="111"/>
        <end position="132"/>
    </location>
</feature>
<protein>
    <recommendedName>
        <fullName evidence="3">DUF4328 domain-containing protein</fullName>
    </recommendedName>
</protein>
<feature type="domain" description="DUF4328" evidence="3">
    <location>
        <begin position="134"/>
        <end position="270"/>
    </location>
</feature>
<feature type="region of interest" description="Disordered" evidence="1">
    <location>
        <begin position="74"/>
        <end position="97"/>
    </location>
</feature>
<feature type="compositionally biased region" description="Basic and acidic residues" evidence="1">
    <location>
        <begin position="8"/>
        <end position="17"/>
    </location>
</feature>
<evidence type="ECO:0000256" key="2">
    <source>
        <dbReference type="SAM" id="Phobius"/>
    </source>
</evidence>
<keyword evidence="2" id="KW-1133">Transmembrane helix</keyword>
<keyword evidence="2" id="KW-0472">Membrane</keyword>
<dbReference type="RefSeq" id="WP_183391663.1">
    <property type="nucleotide sequence ID" value="NZ_JACHVY010000002.1"/>
</dbReference>
<proteinExistence type="predicted"/>
<feature type="transmembrane region" description="Helical" evidence="2">
    <location>
        <begin position="225"/>
        <end position="242"/>
    </location>
</feature>
<evidence type="ECO:0000313" key="5">
    <source>
        <dbReference type="Proteomes" id="UP000533269"/>
    </source>
</evidence>
<feature type="transmembrane region" description="Helical" evidence="2">
    <location>
        <begin position="138"/>
        <end position="164"/>
    </location>
</feature>
<evidence type="ECO:0000259" key="3">
    <source>
        <dbReference type="Pfam" id="PF14219"/>
    </source>
</evidence>
<feature type="region of interest" description="Disordered" evidence="1">
    <location>
        <begin position="1"/>
        <end position="61"/>
    </location>
</feature>
<accession>A0A7W4TMF0</accession>
<gene>
    <name evidence="4" type="ORF">FHR75_002443</name>
</gene>
<comment type="caution">
    <text evidence="4">The sequence shown here is derived from an EMBL/GenBank/DDBJ whole genome shotgun (WGS) entry which is preliminary data.</text>
</comment>
<reference evidence="4 5" key="1">
    <citation type="submission" date="2020-08" db="EMBL/GenBank/DDBJ databases">
        <title>The Agave Microbiome: Exploring the role of microbial communities in plant adaptations to desert environments.</title>
        <authorList>
            <person name="Partida-Martinez L.P."/>
        </authorList>
    </citation>
    <scope>NUCLEOTIDE SEQUENCE [LARGE SCALE GENOMIC DNA]</scope>
    <source>
        <strain evidence="4 5">AS2.23</strain>
    </source>
</reference>
<dbReference type="EMBL" id="JACHVY010000002">
    <property type="protein sequence ID" value="MBB2901628.1"/>
    <property type="molecule type" value="Genomic_DNA"/>
</dbReference>
<dbReference type="AlphaFoldDB" id="A0A7W4TMF0"/>
<sequence length="284" mass="29238">MSAQQFRPEGRARREPVAEVPFFAPPRGEFPVDGGGFGPGPGGGSTGGFGGGFGGLPPQGSDARFATAPAAPGHLGYPGAAGHPDRSGWGPSAPEEPVRGLEDVAGLGRAAVALAVVATATSLVAALTGLAAGTSLVAALVTALLSLVHGAVLVANWIVVALWLRRARRNAERIDPRSPQRRAAVWAWFGWFVPVAAFFVPFQYVSDVWRASQRRAPRGTSLQLSAWWAVWLLSLGLGNASFRLSEQGSGTAAAALAVAAALATLVALPLFRGVVRSVAVAQQP</sequence>
<feature type="transmembrane region" description="Helical" evidence="2">
    <location>
        <begin position="254"/>
        <end position="275"/>
    </location>
</feature>
<evidence type="ECO:0000256" key="1">
    <source>
        <dbReference type="SAM" id="MobiDB-lite"/>
    </source>
</evidence>
<dbReference type="Proteomes" id="UP000533269">
    <property type="component" value="Unassembled WGS sequence"/>
</dbReference>
<dbReference type="InterPro" id="IPR025565">
    <property type="entry name" value="DUF4328"/>
</dbReference>